<evidence type="ECO:0000256" key="3">
    <source>
        <dbReference type="ARBA" id="ARBA00023004"/>
    </source>
</evidence>
<evidence type="ECO:0000256" key="6">
    <source>
        <dbReference type="ARBA" id="ARBA00023125"/>
    </source>
</evidence>
<comment type="similarity">
    <text evidence="8">Belongs to the FeoC family.</text>
</comment>
<evidence type="ECO:0000256" key="7">
    <source>
        <dbReference type="ARBA" id="ARBA00023163"/>
    </source>
</evidence>
<evidence type="ECO:0000256" key="4">
    <source>
        <dbReference type="ARBA" id="ARBA00023014"/>
    </source>
</evidence>
<dbReference type="GO" id="GO:0051536">
    <property type="term" value="F:iron-sulfur cluster binding"/>
    <property type="evidence" value="ECO:0007669"/>
    <property type="project" value="UniProtKB-KW"/>
</dbReference>
<evidence type="ECO:0000259" key="9">
    <source>
        <dbReference type="Pfam" id="PF09012"/>
    </source>
</evidence>
<evidence type="ECO:0000256" key="5">
    <source>
        <dbReference type="ARBA" id="ARBA00023015"/>
    </source>
</evidence>
<dbReference type="OrthoDB" id="6903254at2"/>
<keyword evidence="4 8" id="KW-0411">Iron-sulfur</keyword>
<dbReference type="AlphaFoldDB" id="A0A806X948"/>
<dbReference type="Gene3D" id="1.10.10.10">
    <property type="entry name" value="Winged helix-like DNA-binding domain superfamily/Winged helix DNA-binding domain"/>
    <property type="match status" value="1"/>
</dbReference>
<proteinExistence type="inferred from homology"/>
<keyword evidence="6 8" id="KW-0238">DNA-binding</keyword>
<evidence type="ECO:0000313" key="11">
    <source>
        <dbReference type="Proteomes" id="UP000069162"/>
    </source>
</evidence>
<keyword evidence="7 8" id="KW-0804">Transcription</keyword>
<keyword evidence="1 8" id="KW-0678">Repressor</keyword>
<dbReference type="InterPro" id="IPR036390">
    <property type="entry name" value="WH_DNA-bd_sf"/>
</dbReference>
<accession>A0A806X948</accession>
<feature type="binding site" evidence="8">
    <location>
        <position position="64"/>
    </location>
    <ligand>
        <name>iron-sulfur cluster</name>
        <dbReference type="ChEBI" id="CHEBI:30408"/>
    </ligand>
</feature>
<keyword evidence="2 8" id="KW-0479">Metal-binding</keyword>
<dbReference type="InterPro" id="IPR036388">
    <property type="entry name" value="WH-like_DNA-bd_sf"/>
</dbReference>
<feature type="binding site" evidence="8">
    <location>
        <position position="70"/>
    </location>
    <ligand>
        <name>iron-sulfur cluster</name>
        <dbReference type="ChEBI" id="CHEBI:30408"/>
    </ligand>
</feature>
<keyword evidence="3 8" id="KW-0408">Iron</keyword>
<keyword evidence="5 8" id="KW-0805">Transcription regulation</keyword>
<dbReference type="NCBIfam" id="NF011960">
    <property type="entry name" value="PRK15431.1"/>
    <property type="match status" value="1"/>
</dbReference>
<reference evidence="11" key="1">
    <citation type="submission" date="2015-10" db="EMBL/GenBank/DDBJ databases">
        <title>Complete Genome Sequencing of Klebsiella sp. strain G5.</title>
        <authorList>
            <person name="Chan K.-G."/>
            <person name="Chen J.-W."/>
        </authorList>
    </citation>
    <scope>NUCLEOTIDE SEQUENCE [LARGE SCALE GENOMIC DNA]</scope>
    <source>
        <strain evidence="11">G5</strain>
    </source>
</reference>
<name>A0A806X948_9ENTR</name>
<dbReference type="InterPro" id="IPR015102">
    <property type="entry name" value="Tscrpt_reg_HTH_FeoC"/>
</dbReference>
<feature type="binding site" evidence="8">
    <location>
        <position position="56"/>
    </location>
    <ligand>
        <name>iron-sulfur cluster</name>
        <dbReference type="ChEBI" id="CHEBI:30408"/>
    </ligand>
</feature>
<dbReference type="Proteomes" id="UP000069162">
    <property type="component" value="Chromosome"/>
</dbReference>
<protein>
    <recommendedName>
        <fullName evidence="8">Probable [Fe-S]-dependent transcriptional repressor</fullName>
    </recommendedName>
</protein>
<evidence type="ECO:0000313" key="10">
    <source>
        <dbReference type="EMBL" id="ALR78434.1"/>
    </source>
</evidence>
<dbReference type="GO" id="GO:0003677">
    <property type="term" value="F:DNA binding"/>
    <property type="evidence" value="ECO:0007669"/>
    <property type="project" value="UniProtKB-KW"/>
</dbReference>
<feature type="domain" description="Transcriptional regulator HTH-type FeoC" evidence="9">
    <location>
        <begin position="3"/>
        <end position="68"/>
    </location>
</feature>
<sequence>MASLIELRDMLALQGRMNAQQLSRALRTPQPMVDAMLARLEAMGKARRVQEDAENCLSGSCRSCPEGKACQPEWWVLQ</sequence>
<feature type="binding site" evidence="8">
    <location>
        <position position="61"/>
    </location>
    <ligand>
        <name>iron-sulfur cluster</name>
        <dbReference type="ChEBI" id="CHEBI:30408"/>
    </ligand>
</feature>
<dbReference type="OMA" id="HTPQPMI"/>
<dbReference type="Pfam" id="PF09012">
    <property type="entry name" value="FeoC"/>
    <property type="match status" value="1"/>
</dbReference>
<evidence type="ECO:0000256" key="2">
    <source>
        <dbReference type="ARBA" id="ARBA00022723"/>
    </source>
</evidence>
<organism evidence="10 11">
    <name type="scientific">[Enterobacter] lignolyticus</name>
    <dbReference type="NCBI Taxonomy" id="1334193"/>
    <lineage>
        <taxon>Bacteria</taxon>
        <taxon>Pseudomonadati</taxon>
        <taxon>Pseudomonadota</taxon>
        <taxon>Gammaproteobacteria</taxon>
        <taxon>Enterobacterales</taxon>
        <taxon>Enterobacteriaceae</taxon>
        <taxon>Pluralibacter</taxon>
    </lineage>
</organism>
<dbReference type="SUPFAM" id="SSF46785">
    <property type="entry name" value="Winged helix' DNA-binding domain"/>
    <property type="match status" value="1"/>
</dbReference>
<gene>
    <name evidence="8" type="primary">feoC</name>
    <name evidence="10" type="ORF">AO703_19790</name>
</gene>
<dbReference type="HAMAP" id="MF_01586">
    <property type="entry name" value="FeoC"/>
    <property type="match status" value="1"/>
</dbReference>
<evidence type="ECO:0000256" key="8">
    <source>
        <dbReference type="HAMAP-Rule" id="MF_01586"/>
    </source>
</evidence>
<dbReference type="EMBL" id="CP012871">
    <property type="protein sequence ID" value="ALR78434.1"/>
    <property type="molecule type" value="Genomic_DNA"/>
</dbReference>
<dbReference type="KEGG" id="kle:AO703_19790"/>
<dbReference type="InterPro" id="IPR023732">
    <property type="entry name" value="FeoC"/>
</dbReference>
<dbReference type="RefSeq" id="WP_013364382.1">
    <property type="nucleotide sequence ID" value="NZ_CP012871.1"/>
</dbReference>
<comment type="function">
    <text evidence="8">May function as a transcriptional regulator that controls feoABC expression.</text>
</comment>
<dbReference type="GO" id="GO:0005506">
    <property type="term" value="F:iron ion binding"/>
    <property type="evidence" value="ECO:0007669"/>
    <property type="project" value="UniProtKB-UniRule"/>
</dbReference>
<evidence type="ECO:0000256" key="1">
    <source>
        <dbReference type="ARBA" id="ARBA00022491"/>
    </source>
</evidence>